<comment type="caution">
    <text evidence="12">The sequence shown here is derived from an EMBL/GenBank/DDBJ whole genome shotgun (WGS) entry which is preliminary data.</text>
</comment>
<keyword evidence="6 10" id="KW-0274">FAD</keyword>
<keyword evidence="7 10" id="KW-0460">Magnesium</keyword>
<evidence type="ECO:0000256" key="4">
    <source>
        <dbReference type="ARBA" id="ARBA00022679"/>
    </source>
</evidence>
<dbReference type="AlphaFoldDB" id="A0AB36JRW0"/>
<organism evidence="12 14">
    <name type="scientific">Streptococcus azizii</name>
    <dbReference type="NCBI Taxonomy" id="1579424"/>
    <lineage>
        <taxon>Bacteria</taxon>
        <taxon>Bacillati</taxon>
        <taxon>Bacillota</taxon>
        <taxon>Bacilli</taxon>
        <taxon>Lactobacillales</taxon>
        <taxon>Streptococcaceae</taxon>
        <taxon>Streptococcus</taxon>
    </lineage>
</organism>
<dbReference type="InterPro" id="IPR024932">
    <property type="entry name" value="ApbE"/>
</dbReference>
<comment type="similarity">
    <text evidence="10">Belongs to the ApbE family.</text>
</comment>
<evidence type="ECO:0000256" key="3">
    <source>
        <dbReference type="ARBA" id="ARBA00022630"/>
    </source>
</evidence>
<dbReference type="GO" id="GO:0016740">
    <property type="term" value="F:transferase activity"/>
    <property type="evidence" value="ECO:0007669"/>
    <property type="project" value="UniProtKB-UniRule"/>
</dbReference>
<accession>A0AB36JRW0</accession>
<gene>
    <name evidence="13" type="ORF">BVE84_02905</name>
    <name evidence="12" type="ORF">BVE86_01595</name>
</gene>
<keyword evidence="15" id="KW-1185">Reference proteome</keyword>
<evidence type="ECO:0000313" key="13">
    <source>
        <dbReference type="EMBL" id="ONK30694.1"/>
    </source>
</evidence>
<dbReference type="RefSeq" id="WP_076995589.1">
    <property type="nucleotide sequence ID" value="NZ_MSPR01000003.1"/>
</dbReference>
<dbReference type="Gene3D" id="3.10.520.10">
    <property type="entry name" value="ApbE-like domains"/>
    <property type="match status" value="1"/>
</dbReference>
<dbReference type="EC" id="2.7.1.180" evidence="1 10"/>
<evidence type="ECO:0000256" key="2">
    <source>
        <dbReference type="ARBA" id="ARBA00016337"/>
    </source>
</evidence>
<dbReference type="EMBL" id="MSPT01000002">
    <property type="protein sequence ID" value="ONK29210.1"/>
    <property type="molecule type" value="Genomic_DNA"/>
</dbReference>
<evidence type="ECO:0000256" key="9">
    <source>
        <dbReference type="ARBA" id="ARBA00048540"/>
    </source>
</evidence>
<evidence type="ECO:0000313" key="12">
    <source>
        <dbReference type="EMBL" id="ONK29210.1"/>
    </source>
</evidence>
<evidence type="ECO:0000256" key="7">
    <source>
        <dbReference type="ARBA" id="ARBA00022842"/>
    </source>
</evidence>
<name>A0AB36JRW0_9STRE</name>
<evidence type="ECO:0000256" key="8">
    <source>
        <dbReference type="ARBA" id="ARBA00031306"/>
    </source>
</evidence>
<dbReference type="SUPFAM" id="SSF143631">
    <property type="entry name" value="ApbE-like"/>
    <property type="match status" value="1"/>
</dbReference>
<evidence type="ECO:0000256" key="10">
    <source>
        <dbReference type="PIRNR" id="PIRNR006268"/>
    </source>
</evidence>
<dbReference type="EMBL" id="MSPR01000003">
    <property type="protein sequence ID" value="ONK30694.1"/>
    <property type="molecule type" value="Genomic_DNA"/>
</dbReference>
<keyword evidence="5 10" id="KW-0479">Metal-binding</keyword>
<evidence type="ECO:0000256" key="5">
    <source>
        <dbReference type="ARBA" id="ARBA00022723"/>
    </source>
</evidence>
<dbReference type="Pfam" id="PF02424">
    <property type="entry name" value="ApbE"/>
    <property type="match status" value="1"/>
</dbReference>
<comment type="catalytic activity">
    <reaction evidence="9 10">
        <text>L-threonyl-[protein] + FAD = FMN-L-threonyl-[protein] + AMP + H(+)</text>
        <dbReference type="Rhea" id="RHEA:36847"/>
        <dbReference type="Rhea" id="RHEA-COMP:11060"/>
        <dbReference type="Rhea" id="RHEA-COMP:11061"/>
        <dbReference type="ChEBI" id="CHEBI:15378"/>
        <dbReference type="ChEBI" id="CHEBI:30013"/>
        <dbReference type="ChEBI" id="CHEBI:57692"/>
        <dbReference type="ChEBI" id="CHEBI:74257"/>
        <dbReference type="ChEBI" id="CHEBI:456215"/>
        <dbReference type="EC" id="2.7.1.180"/>
    </reaction>
</comment>
<dbReference type="PANTHER" id="PTHR30040">
    <property type="entry name" value="THIAMINE BIOSYNTHESIS LIPOPROTEIN APBE"/>
    <property type="match status" value="1"/>
</dbReference>
<dbReference type="Proteomes" id="UP000188600">
    <property type="component" value="Unassembled WGS sequence"/>
</dbReference>
<feature type="binding site" evidence="11">
    <location>
        <position position="267"/>
    </location>
    <ligand>
        <name>Mg(2+)</name>
        <dbReference type="ChEBI" id="CHEBI:18420"/>
    </ligand>
</feature>
<comment type="cofactor">
    <cofactor evidence="11">
        <name>Mg(2+)</name>
        <dbReference type="ChEBI" id="CHEBI:18420"/>
    </cofactor>
    <cofactor evidence="11">
        <name>Mn(2+)</name>
        <dbReference type="ChEBI" id="CHEBI:29035"/>
    </cofactor>
    <text evidence="11">Magnesium. Can also use manganese.</text>
</comment>
<evidence type="ECO:0000313" key="15">
    <source>
        <dbReference type="Proteomes" id="UP000188946"/>
    </source>
</evidence>
<keyword evidence="4 10" id="KW-0808">Transferase</keyword>
<dbReference type="GO" id="GO:0046872">
    <property type="term" value="F:metal ion binding"/>
    <property type="evidence" value="ECO:0007669"/>
    <property type="project" value="UniProtKB-UniRule"/>
</dbReference>
<dbReference type="PANTHER" id="PTHR30040:SF2">
    <property type="entry name" value="FAD:PROTEIN FMN TRANSFERASE"/>
    <property type="match status" value="1"/>
</dbReference>
<dbReference type="PIRSF" id="PIRSF006268">
    <property type="entry name" value="ApbE"/>
    <property type="match status" value="1"/>
</dbReference>
<sequence>MQANSRSIRLMGTVIELKIWHQDASPILDQVEELLYLYKNRFSANDLTSELMEVNLNAGVQAVPVAADLFDLIALGKMHSCAPNSYLNITIGPLVQTWRIGFADARVPNQDEIEEKLALIHPWDIELDEEGRSVYLKKAGMAIDLGALAKGYIADRIVEHLERVGVSRGLINLGGNVLTFGPASHNVDDLWQIGIQHPKLPRGNNVAILKVGAESVVTSGIYERTLTYEGKTYHHIFDSQTGYPITSDVASLTIVSKRSVDGEIWTTRLFGSSISAIYQTVLAQEGLEAVIITKDDKMIITPGLQDRILLVGGGEYERGRL</sequence>
<reference evidence="14 15" key="1">
    <citation type="submission" date="2016-12" db="EMBL/GenBank/DDBJ databases">
        <authorList>
            <person name="Gulvik C.A."/>
        </authorList>
    </citation>
    <scope>NUCLEOTIDE SEQUENCE [LARGE SCALE GENOMIC DNA]</scope>
    <source>
        <strain evidence="13 15">12-5202</strain>
        <strain evidence="12 14">12-5291</strain>
    </source>
</reference>
<evidence type="ECO:0000313" key="14">
    <source>
        <dbReference type="Proteomes" id="UP000188600"/>
    </source>
</evidence>
<dbReference type="InterPro" id="IPR003374">
    <property type="entry name" value="ApbE-like_sf"/>
</dbReference>
<dbReference type="Proteomes" id="UP000188946">
    <property type="component" value="Unassembled WGS sequence"/>
</dbReference>
<keyword evidence="3 10" id="KW-0285">Flavoprotein</keyword>
<evidence type="ECO:0000256" key="6">
    <source>
        <dbReference type="ARBA" id="ARBA00022827"/>
    </source>
</evidence>
<evidence type="ECO:0000256" key="11">
    <source>
        <dbReference type="PIRSR" id="PIRSR006268-2"/>
    </source>
</evidence>
<evidence type="ECO:0000256" key="1">
    <source>
        <dbReference type="ARBA" id="ARBA00011955"/>
    </source>
</evidence>
<protein>
    <recommendedName>
        <fullName evidence="2 10">FAD:protein FMN transferase</fullName>
        <ecNumber evidence="1 10">2.7.1.180</ecNumber>
    </recommendedName>
    <alternativeName>
        <fullName evidence="8 10">Flavin transferase</fullName>
    </alternativeName>
</protein>
<proteinExistence type="inferred from homology"/>
<feature type="binding site" evidence="11">
    <location>
        <position position="147"/>
    </location>
    <ligand>
        <name>Mg(2+)</name>
        <dbReference type="ChEBI" id="CHEBI:18420"/>
    </ligand>
</feature>